<evidence type="ECO:0000256" key="2">
    <source>
        <dbReference type="ARBA" id="ARBA00023136"/>
    </source>
</evidence>
<keyword evidence="5" id="KW-0732">Signal</keyword>
<feature type="chain" id="PRO_5045375139" evidence="5">
    <location>
        <begin position="23"/>
        <end position="363"/>
    </location>
</feature>
<dbReference type="PANTHER" id="PTHR30329">
    <property type="entry name" value="STATOR ELEMENT OF FLAGELLAR MOTOR COMPLEX"/>
    <property type="match status" value="1"/>
</dbReference>
<dbReference type="InterPro" id="IPR050330">
    <property type="entry name" value="Bact_OuterMem_StrucFunc"/>
</dbReference>
<dbReference type="SUPFAM" id="SSF103088">
    <property type="entry name" value="OmpA-like"/>
    <property type="match status" value="1"/>
</dbReference>
<dbReference type="PRINTS" id="PR01021">
    <property type="entry name" value="OMPADOMAIN"/>
</dbReference>
<dbReference type="CDD" id="cd07185">
    <property type="entry name" value="OmpA_C-like"/>
    <property type="match status" value="1"/>
</dbReference>
<gene>
    <name evidence="7" type="ORF">ABXZ36_04965</name>
</gene>
<comment type="caution">
    <text evidence="7">The sequence shown here is derived from an EMBL/GenBank/DDBJ whole genome shotgun (WGS) entry which is preliminary data.</text>
</comment>
<dbReference type="InterPro" id="IPR036737">
    <property type="entry name" value="OmpA-like_sf"/>
</dbReference>
<sequence>MFRRLIPLLSILTMFNSAICLSQNLIKNPSFEIHAECPKRMGNFNIDLPSWSTPTRGTTDYFNSCSELMGVNSNFKGTQEPFHGNGYAGFYVIAPEDYREYIQAEISKTLEKGKKYQVSFYVSLAEKSDYAIRDIGVLFAEKKMSLNKKTYLSKTQIYSIKDNSFNFQTVLSSKFLTNDKKWVKLSTEFLAEGSENFMILGNFNNNATTRRVDTKIDLKIGAYYYVDMVSLIGVDPVNAAEDIDYELDVTYIFKDVLFEFDRSYLLETEKKGIDALYAYLKVNNHLKVIIKGHTDKIGSNAYNEKLSNKRAEAVSQYLMRLGLEKNRISWKGFGATKPLRDNNSVEGRQRNRRVEFLISKELE</sequence>
<protein>
    <submittedName>
        <fullName evidence="7">OmpA family protein</fullName>
    </submittedName>
</protein>
<dbReference type="PANTHER" id="PTHR30329:SF21">
    <property type="entry name" value="LIPOPROTEIN YIAD-RELATED"/>
    <property type="match status" value="1"/>
</dbReference>
<evidence type="ECO:0000259" key="6">
    <source>
        <dbReference type="PROSITE" id="PS51123"/>
    </source>
</evidence>
<dbReference type="PROSITE" id="PS51123">
    <property type="entry name" value="OMPA_2"/>
    <property type="match status" value="1"/>
</dbReference>
<evidence type="ECO:0000313" key="7">
    <source>
        <dbReference type="EMBL" id="MET6989993.1"/>
    </source>
</evidence>
<evidence type="ECO:0000256" key="5">
    <source>
        <dbReference type="SAM" id="SignalP"/>
    </source>
</evidence>
<proteinExistence type="predicted"/>
<dbReference type="Pfam" id="PF00691">
    <property type="entry name" value="OmpA"/>
    <property type="match status" value="1"/>
</dbReference>
<evidence type="ECO:0000256" key="1">
    <source>
        <dbReference type="ARBA" id="ARBA00004442"/>
    </source>
</evidence>
<dbReference type="InterPro" id="IPR006664">
    <property type="entry name" value="OMP_bac"/>
</dbReference>
<name>A0ABV2SS58_9FLAO</name>
<reference evidence="7 8" key="1">
    <citation type="submission" date="2024-07" db="EMBL/GenBank/DDBJ databases">
        <title>The genome sequence of type strain Sediminicola arcticus GDMCC 1.2805.</title>
        <authorList>
            <person name="Liu Y."/>
        </authorList>
    </citation>
    <scope>NUCLEOTIDE SEQUENCE [LARGE SCALE GENOMIC DNA]</scope>
    <source>
        <strain evidence="7 8">GDMCC 1.2805</strain>
    </source>
</reference>
<evidence type="ECO:0000313" key="8">
    <source>
        <dbReference type="Proteomes" id="UP001549799"/>
    </source>
</evidence>
<feature type="signal peptide" evidence="5">
    <location>
        <begin position="1"/>
        <end position="22"/>
    </location>
</feature>
<dbReference type="InterPro" id="IPR006665">
    <property type="entry name" value="OmpA-like"/>
</dbReference>
<comment type="subcellular location">
    <subcellularLocation>
        <location evidence="1">Cell outer membrane</location>
    </subcellularLocation>
</comment>
<feature type="domain" description="OmpA-like" evidence="6">
    <location>
        <begin position="245"/>
        <end position="362"/>
    </location>
</feature>
<keyword evidence="2 4" id="KW-0472">Membrane</keyword>
<dbReference type="Proteomes" id="UP001549799">
    <property type="component" value="Unassembled WGS sequence"/>
</dbReference>
<dbReference type="EMBL" id="JBEXAE010000002">
    <property type="protein sequence ID" value="MET6989993.1"/>
    <property type="molecule type" value="Genomic_DNA"/>
</dbReference>
<dbReference type="Gene3D" id="3.30.1330.60">
    <property type="entry name" value="OmpA-like domain"/>
    <property type="match status" value="1"/>
</dbReference>
<dbReference type="Gene3D" id="2.60.120.260">
    <property type="entry name" value="Galactose-binding domain-like"/>
    <property type="match status" value="1"/>
</dbReference>
<dbReference type="PRINTS" id="PR01023">
    <property type="entry name" value="NAFLGMOTY"/>
</dbReference>
<accession>A0ABV2SS58</accession>
<organism evidence="7 8">
    <name type="scientific">Sediminicola arcticus</name>
    <dbReference type="NCBI Taxonomy" id="1574308"/>
    <lineage>
        <taxon>Bacteria</taxon>
        <taxon>Pseudomonadati</taxon>
        <taxon>Bacteroidota</taxon>
        <taxon>Flavobacteriia</taxon>
        <taxon>Flavobacteriales</taxon>
        <taxon>Flavobacteriaceae</taxon>
        <taxon>Sediminicola</taxon>
    </lineage>
</organism>
<evidence type="ECO:0000256" key="3">
    <source>
        <dbReference type="ARBA" id="ARBA00023237"/>
    </source>
</evidence>
<evidence type="ECO:0000256" key="4">
    <source>
        <dbReference type="PROSITE-ProRule" id="PRU00473"/>
    </source>
</evidence>
<keyword evidence="8" id="KW-1185">Reference proteome</keyword>
<keyword evidence="3" id="KW-0998">Cell outer membrane</keyword>